<gene>
    <name evidence="2" type="ORF">KK060_07315</name>
</gene>
<dbReference type="EMBL" id="JAHESD010000011">
    <property type="protein sequence ID" value="MBT1703082.1"/>
    <property type="molecule type" value="Genomic_DNA"/>
</dbReference>
<protein>
    <recommendedName>
        <fullName evidence="4">DUF4369 domain-containing protein</fullName>
    </recommendedName>
</protein>
<feature type="chain" id="PRO_5046898196" description="DUF4369 domain-containing protein" evidence="1">
    <location>
        <begin position="24"/>
        <end position="202"/>
    </location>
</feature>
<proteinExistence type="predicted"/>
<comment type="caution">
    <text evidence="2">The sequence shown here is derived from an EMBL/GenBank/DDBJ whole genome shotgun (WGS) entry which is preliminary data.</text>
</comment>
<feature type="signal peptide" evidence="1">
    <location>
        <begin position="1"/>
        <end position="23"/>
    </location>
</feature>
<evidence type="ECO:0000256" key="1">
    <source>
        <dbReference type="SAM" id="SignalP"/>
    </source>
</evidence>
<reference evidence="2 3" key="1">
    <citation type="submission" date="2021-05" db="EMBL/GenBank/DDBJ databases">
        <title>A Polyphasic approach of four new species of the genus Ohtaekwangia: Ohtaekwangia histidinii sp. nov., Ohtaekwangia cretensis sp. nov., Ohtaekwangia indiensis sp. nov., Ohtaekwangia reichenbachii sp. nov. from diverse environment.</title>
        <authorList>
            <person name="Octaviana S."/>
        </authorList>
    </citation>
    <scope>NUCLEOTIDE SEQUENCE [LARGE SCALE GENOMIC DNA]</scope>
    <source>
        <strain evidence="2 3">PWU20</strain>
    </source>
</reference>
<organism evidence="2 3">
    <name type="scientific">Chryseosolibacter indicus</name>
    <dbReference type="NCBI Taxonomy" id="2782351"/>
    <lineage>
        <taxon>Bacteria</taxon>
        <taxon>Pseudomonadati</taxon>
        <taxon>Bacteroidota</taxon>
        <taxon>Cytophagia</taxon>
        <taxon>Cytophagales</taxon>
        <taxon>Chryseotaleaceae</taxon>
        <taxon>Chryseosolibacter</taxon>
    </lineage>
</organism>
<keyword evidence="3" id="KW-1185">Reference proteome</keyword>
<name>A0ABS5VNQ9_9BACT</name>
<evidence type="ECO:0000313" key="3">
    <source>
        <dbReference type="Proteomes" id="UP000772618"/>
    </source>
</evidence>
<sequence>MKQLLLSLTLFSLLLTISIQSNAKAKQWHEGTVVFHSGDTINCKLRFTRIASEGLIQVLQNHQIRIFTVKDVSSFSYFDKKQNRTRTFFSLPIQPDLVSRKHEVFLEHIYSSDKFCILNYKTLGYKETSLFNPFQKKRVVNKPYVFSNATGDILPMSRENVLLLMQEKKKNIISYLNTNNIKLKSLPDFIDLLEYHQSITQM</sequence>
<dbReference type="RefSeq" id="WP_254153045.1">
    <property type="nucleotide sequence ID" value="NZ_JAHESD010000011.1"/>
</dbReference>
<evidence type="ECO:0008006" key="4">
    <source>
        <dbReference type="Google" id="ProtNLM"/>
    </source>
</evidence>
<keyword evidence="1" id="KW-0732">Signal</keyword>
<evidence type="ECO:0000313" key="2">
    <source>
        <dbReference type="EMBL" id="MBT1703082.1"/>
    </source>
</evidence>
<accession>A0ABS5VNQ9</accession>
<dbReference type="Proteomes" id="UP000772618">
    <property type="component" value="Unassembled WGS sequence"/>
</dbReference>